<proteinExistence type="predicted"/>
<sequence>MASYAPFSLSLPPPRPSTLSDATLSRHRPKSLTDAVKVKGEGRRVPAEVGIQPPGALCTNTAYPLKHFAYPSLTCLSLTGGFTGTSSDVTVPLSERMILTLGGATPPALSYAIEAHCQQSAPGLGGVAAPSGTAMTEVVGSGIPANQRRAAPCFLSRMASIPQQSKQG</sequence>
<gene>
    <name evidence="2" type="ORF">PLEPLA_LOCUS13201</name>
</gene>
<feature type="region of interest" description="Disordered" evidence="1">
    <location>
        <begin position="1"/>
        <end position="30"/>
    </location>
</feature>
<organism evidence="2 3">
    <name type="scientific">Pleuronectes platessa</name>
    <name type="common">European plaice</name>
    <dbReference type="NCBI Taxonomy" id="8262"/>
    <lineage>
        <taxon>Eukaryota</taxon>
        <taxon>Metazoa</taxon>
        <taxon>Chordata</taxon>
        <taxon>Craniata</taxon>
        <taxon>Vertebrata</taxon>
        <taxon>Euteleostomi</taxon>
        <taxon>Actinopterygii</taxon>
        <taxon>Neopterygii</taxon>
        <taxon>Teleostei</taxon>
        <taxon>Neoteleostei</taxon>
        <taxon>Acanthomorphata</taxon>
        <taxon>Carangaria</taxon>
        <taxon>Pleuronectiformes</taxon>
        <taxon>Pleuronectoidei</taxon>
        <taxon>Pleuronectidae</taxon>
        <taxon>Pleuronectes</taxon>
    </lineage>
</organism>
<name>A0A9N7U630_PLEPL</name>
<reference evidence="2" key="1">
    <citation type="submission" date="2020-03" db="EMBL/GenBank/DDBJ databases">
        <authorList>
            <person name="Weist P."/>
        </authorList>
    </citation>
    <scope>NUCLEOTIDE SEQUENCE</scope>
</reference>
<dbReference type="EMBL" id="CADEAL010000791">
    <property type="protein sequence ID" value="CAB1425271.1"/>
    <property type="molecule type" value="Genomic_DNA"/>
</dbReference>
<comment type="caution">
    <text evidence="2">The sequence shown here is derived from an EMBL/GenBank/DDBJ whole genome shotgun (WGS) entry which is preliminary data.</text>
</comment>
<keyword evidence="3" id="KW-1185">Reference proteome</keyword>
<evidence type="ECO:0000256" key="1">
    <source>
        <dbReference type="SAM" id="MobiDB-lite"/>
    </source>
</evidence>
<evidence type="ECO:0000313" key="2">
    <source>
        <dbReference type="EMBL" id="CAB1425271.1"/>
    </source>
</evidence>
<dbReference type="AlphaFoldDB" id="A0A9N7U630"/>
<evidence type="ECO:0000313" key="3">
    <source>
        <dbReference type="Proteomes" id="UP001153269"/>
    </source>
</evidence>
<protein>
    <submittedName>
        <fullName evidence="2">Uncharacterized protein</fullName>
    </submittedName>
</protein>
<dbReference type="Proteomes" id="UP001153269">
    <property type="component" value="Unassembled WGS sequence"/>
</dbReference>
<accession>A0A9N7U630</accession>